<dbReference type="AlphaFoldDB" id="A0A6J5Y086"/>
<gene>
    <name evidence="2" type="ORF">CURHAP_LOCUS46600</name>
    <name evidence="3" type="ORF">ORAREDHAP_LOCUS45904</name>
</gene>
<dbReference type="Proteomes" id="UP000507245">
    <property type="component" value="Unassembled WGS sequence"/>
</dbReference>
<keyword evidence="5" id="KW-1185">Reference proteome</keyword>
<evidence type="ECO:0000313" key="3">
    <source>
        <dbReference type="EMBL" id="CAB4318781.1"/>
    </source>
</evidence>
<reference evidence="3 4" key="2">
    <citation type="submission" date="2020-05" db="EMBL/GenBank/DDBJ databases">
        <authorList>
            <person name="Campoy J."/>
            <person name="Schneeberger K."/>
            <person name="Spophaly S."/>
        </authorList>
    </citation>
    <scope>NUCLEOTIDE SEQUENCE [LARGE SCALE GENOMIC DNA]</scope>
    <source>
        <strain evidence="3">PruArmRojPasFocal</strain>
    </source>
</reference>
<dbReference type="EMBL" id="CAEKDK010000007">
    <property type="protein sequence ID" value="CAB4288423.1"/>
    <property type="molecule type" value="Genomic_DNA"/>
</dbReference>
<feature type="compositionally biased region" description="Polar residues" evidence="1">
    <location>
        <begin position="13"/>
        <end position="22"/>
    </location>
</feature>
<organism evidence="3 5">
    <name type="scientific">Prunus armeniaca</name>
    <name type="common">Apricot</name>
    <name type="synonym">Armeniaca vulgaris</name>
    <dbReference type="NCBI Taxonomy" id="36596"/>
    <lineage>
        <taxon>Eukaryota</taxon>
        <taxon>Viridiplantae</taxon>
        <taxon>Streptophyta</taxon>
        <taxon>Embryophyta</taxon>
        <taxon>Tracheophyta</taxon>
        <taxon>Spermatophyta</taxon>
        <taxon>Magnoliopsida</taxon>
        <taxon>eudicotyledons</taxon>
        <taxon>Gunneridae</taxon>
        <taxon>Pentapetalae</taxon>
        <taxon>rosids</taxon>
        <taxon>fabids</taxon>
        <taxon>Rosales</taxon>
        <taxon>Rosaceae</taxon>
        <taxon>Amygdaloideae</taxon>
        <taxon>Amygdaleae</taxon>
        <taxon>Prunus</taxon>
    </lineage>
</organism>
<feature type="region of interest" description="Disordered" evidence="1">
    <location>
        <begin position="1"/>
        <end position="23"/>
    </location>
</feature>
<dbReference type="Proteomes" id="UP000507222">
    <property type="component" value="Unassembled WGS sequence"/>
</dbReference>
<dbReference type="EMBL" id="CAEKKB010000007">
    <property type="protein sequence ID" value="CAB4318781.1"/>
    <property type="molecule type" value="Genomic_DNA"/>
</dbReference>
<accession>A0A6J5Y086</accession>
<name>A0A6J5Y086_PRUAR</name>
<evidence type="ECO:0000256" key="1">
    <source>
        <dbReference type="SAM" id="MobiDB-lite"/>
    </source>
</evidence>
<reference evidence="5" key="1">
    <citation type="journal article" date="2020" name="Genome Biol.">
        <title>Gamete binning: chromosome-level and haplotype-resolved genome assembly enabled by high-throughput single-cell sequencing of gamete genomes.</title>
        <authorList>
            <person name="Campoy J.A."/>
            <person name="Sun H."/>
            <person name="Goel M."/>
            <person name="Jiao W.-B."/>
            <person name="Folz-Donahue K."/>
            <person name="Wang N."/>
            <person name="Rubio M."/>
            <person name="Liu C."/>
            <person name="Kukat C."/>
            <person name="Ruiz D."/>
            <person name="Huettel B."/>
            <person name="Schneeberger K."/>
        </authorList>
    </citation>
    <scope>NUCLEOTIDE SEQUENCE [LARGE SCALE GENOMIC DNA]</scope>
    <source>
        <strain evidence="5">cv. Rojo Pasion</strain>
    </source>
</reference>
<evidence type="ECO:0000313" key="5">
    <source>
        <dbReference type="Proteomes" id="UP000507245"/>
    </source>
</evidence>
<protein>
    <submittedName>
        <fullName evidence="3">Uncharacterized protein</fullName>
    </submittedName>
</protein>
<evidence type="ECO:0000313" key="2">
    <source>
        <dbReference type="EMBL" id="CAB4288423.1"/>
    </source>
</evidence>
<sequence>MSPGLRLLDGHESTTVPQSSGARTPALIPLSACYMECSNSKLPEPLLSDFQGKRVHEIPLAKKEPIMQIYTYFLMTSIK</sequence>
<evidence type="ECO:0000313" key="4">
    <source>
        <dbReference type="Proteomes" id="UP000507222"/>
    </source>
</evidence>
<proteinExistence type="predicted"/>